<dbReference type="InParanoid" id="A0A1I2EX53"/>
<name>A0A1I2EX53_9BACT</name>
<dbReference type="Gene3D" id="2.40.50.100">
    <property type="match status" value="1"/>
</dbReference>
<sequence length="371" mass="41567">MKRRLLILGIALGIVAVGFIIMMILFSLKKQPQKTPRPQVEVFVKAETVKYRDLQAVIYSSGRLHAYNKVVVSSEVSGRLGEGDVPFRNGQKFQKGQVIAKVINPEFPLSLKAGKSTFLQNLALILPDLKLDFPESYPAWQSFFESIDIDKPLPDLPEPRSSQERTFLASRNILSSYYSLLADQARLDKYLIRAPFSGAFNEILQDVGVVVNVGTQLATIVRTDLYELEVPVIVEEVKLLSPGDSVWVSDETAKIRRKGVIRRIGAVVNPSSQAVSVFVSLPGDAGLYDGMYLTAELYGRIIPDVMEMPRNAVFNTNHVYVIKDMRLVEKTIEIVKRNDQTLYLRGLDEGEELVVEPLLNVSGNPIYKILR</sequence>
<dbReference type="SUPFAM" id="SSF111369">
    <property type="entry name" value="HlyD-like secretion proteins"/>
    <property type="match status" value="1"/>
</dbReference>
<accession>A0A1I2EX53</accession>
<dbReference type="PANTHER" id="PTHR30469">
    <property type="entry name" value="MULTIDRUG RESISTANCE PROTEIN MDTA"/>
    <property type="match status" value="1"/>
</dbReference>
<dbReference type="eggNOG" id="COG0845">
    <property type="taxonomic scope" value="Bacteria"/>
</dbReference>
<feature type="transmembrane region" description="Helical" evidence="1">
    <location>
        <begin position="6"/>
        <end position="28"/>
    </location>
</feature>
<organism evidence="2 3">
    <name type="scientific">Thermophagus xiamenensis</name>
    <dbReference type="NCBI Taxonomy" id="385682"/>
    <lineage>
        <taxon>Bacteria</taxon>
        <taxon>Pseudomonadati</taxon>
        <taxon>Bacteroidota</taxon>
        <taxon>Bacteroidia</taxon>
        <taxon>Marinilabiliales</taxon>
        <taxon>Marinilabiliaceae</taxon>
        <taxon>Thermophagus</taxon>
    </lineage>
</organism>
<dbReference type="OrthoDB" id="1114717at2"/>
<dbReference type="GO" id="GO:1990281">
    <property type="term" value="C:efflux pump complex"/>
    <property type="evidence" value="ECO:0007669"/>
    <property type="project" value="TreeGrafter"/>
</dbReference>
<gene>
    <name evidence="2" type="ORF">SAMN05444380_1259</name>
</gene>
<dbReference type="AlphaFoldDB" id="A0A1I2EX53"/>
<evidence type="ECO:0000256" key="1">
    <source>
        <dbReference type="SAM" id="Phobius"/>
    </source>
</evidence>
<keyword evidence="1" id="KW-0472">Membrane</keyword>
<evidence type="ECO:0000313" key="2">
    <source>
        <dbReference type="EMBL" id="SFE97359.1"/>
    </source>
</evidence>
<keyword evidence="3" id="KW-1185">Reference proteome</keyword>
<dbReference type="Gene3D" id="2.40.420.20">
    <property type="match status" value="1"/>
</dbReference>
<evidence type="ECO:0000313" key="3">
    <source>
        <dbReference type="Proteomes" id="UP000181976"/>
    </source>
</evidence>
<keyword evidence="1" id="KW-0812">Transmembrane</keyword>
<keyword evidence="1" id="KW-1133">Transmembrane helix</keyword>
<protein>
    <submittedName>
        <fullName evidence="2">RND family efflux transporter, MFP subunit</fullName>
    </submittedName>
</protein>
<dbReference type="STRING" id="385682.SAMN05444380_1259"/>
<dbReference type="EMBL" id="FONA01000025">
    <property type="protein sequence ID" value="SFE97359.1"/>
    <property type="molecule type" value="Genomic_DNA"/>
</dbReference>
<dbReference type="GO" id="GO:0015562">
    <property type="term" value="F:efflux transmembrane transporter activity"/>
    <property type="evidence" value="ECO:0007669"/>
    <property type="project" value="TreeGrafter"/>
</dbReference>
<proteinExistence type="predicted"/>
<reference evidence="2 3" key="1">
    <citation type="submission" date="2016-10" db="EMBL/GenBank/DDBJ databases">
        <authorList>
            <person name="de Groot N.N."/>
        </authorList>
    </citation>
    <scope>NUCLEOTIDE SEQUENCE [LARGE SCALE GENOMIC DNA]</scope>
    <source>
        <strain evidence="2 3">DSM 19012</strain>
    </source>
</reference>
<dbReference type="RefSeq" id="WP_010528412.1">
    <property type="nucleotide sequence ID" value="NZ_AFSL01000084.1"/>
</dbReference>
<dbReference type="Proteomes" id="UP000181976">
    <property type="component" value="Unassembled WGS sequence"/>
</dbReference>